<dbReference type="Proteomes" id="UP001283361">
    <property type="component" value="Unassembled WGS sequence"/>
</dbReference>
<comment type="caution">
    <text evidence="1">The sequence shown here is derived from an EMBL/GenBank/DDBJ whole genome shotgun (WGS) entry which is preliminary data.</text>
</comment>
<proteinExistence type="predicted"/>
<evidence type="ECO:0000313" key="1">
    <source>
        <dbReference type="EMBL" id="KAK3771051.1"/>
    </source>
</evidence>
<organism evidence="1 2">
    <name type="scientific">Elysia crispata</name>
    <name type="common">lettuce slug</name>
    <dbReference type="NCBI Taxonomy" id="231223"/>
    <lineage>
        <taxon>Eukaryota</taxon>
        <taxon>Metazoa</taxon>
        <taxon>Spiralia</taxon>
        <taxon>Lophotrochozoa</taxon>
        <taxon>Mollusca</taxon>
        <taxon>Gastropoda</taxon>
        <taxon>Heterobranchia</taxon>
        <taxon>Euthyneura</taxon>
        <taxon>Panpulmonata</taxon>
        <taxon>Sacoglossa</taxon>
        <taxon>Placobranchoidea</taxon>
        <taxon>Plakobranchidae</taxon>
        <taxon>Elysia</taxon>
    </lineage>
</organism>
<name>A0AAE0ZLE6_9GAST</name>
<keyword evidence="2" id="KW-1185">Reference proteome</keyword>
<dbReference type="EMBL" id="JAWDGP010003778">
    <property type="protein sequence ID" value="KAK3771051.1"/>
    <property type="molecule type" value="Genomic_DNA"/>
</dbReference>
<accession>A0AAE0ZLE6</accession>
<reference evidence="1" key="1">
    <citation type="journal article" date="2023" name="G3 (Bethesda)">
        <title>A reference genome for the long-term kleptoplast-retaining sea slug Elysia crispata morphotype clarki.</title>
        <authorList>
            <person name="Eastman K.E."/>
            <person name="Pendleton A.L."/>
            <person name="Shaikh M.A."/>
            <person name="Suttiyut T."/>
            <person name="Ogas R."/>
            <person name="Tomko P."/>
            <person name="Gavelis G."/>
            <person name="Widhalm J.R."/>
            <person name="Wisecaver J.H."/>
        </authorList>
    </citation>
    <scope>NUCLEOTIDE SEQUENCE</scope>
    <source>
        <strain evidence="1">ECLA1</strain>
    </source>
</reference>
<evidence type="ECO:0000313" key="2">
    <source>
        <dbReference type="Proteomes" id="UP001283361"/>
    </source>
</evidence>
<sequence length="209" mass="24028">MWGRGENSRLLVPQQQAVSVWDRRMVVSITSQLWTPDTVQVAMWRHVHPKICHCQNYPSWSHTVVKEKVWALTFQCSDRDSEEDLNIPICSMTSDNEQNNVGLPIIRHVTSRILGCRLLLGNTGFQNVRIVMSLPFGHDPSYSYKVWCWFSCNLPRPNLMLDRSDILRSHSIELYCNGHVAYAARNISLQQPYWLSSTLPAEAEDTPST</sequence>
<protein>
    <submittedName>
        <fullName evidence="1">Uncharacterized protein</fullName>
    </submittedName>
</protein>
<dbReference type="AlphaFoldDB" id="A0AAE0ZLE6"/>
<gene>
    <name evidence="1" type="ORF">RRG08_002099</name>
</gene>